<protein>
    <submittedName>
        <fullName evidence="1">Uncharacterized protein</fullName>
    </submittedName>
</protein>
<dbReference type="Proteomes" id="UP001162483">
    <property type="component" value="Unassembled WGS sequence"/>
</dbReference>
<keyword evidence="2" id="KW-1185">Reference proteome</keyword>
<reference evidence="1" key="1">
    <citation type="submission" date="2023-05" db="EMBL/GenBank/DDBJ databases">
        <authorList>
            <person name="Stuckert A."/>
        </authorList>
    </citation>
    <scope>NUCLEOTIDE SEQUENCE</scope>
</reference>
<proteinExistence type="predicted"/>
<dbReference type="EMBL" id="CATNWA010017914">
    <property type="protein sequence ID" value="CAI9604028.1"/>
    <property type="molecule type" value="Genomic_DNA"/>
</dbReference>
<name>A0ABN9G5U1_9NEOB</name>
<comment type="caution">
    <text evidence="1">The sequence shown here is derived from an EMBL/GenBank/DDBJ whole genome shotgun (WGS) entry which is preliminary data.</text>
</comment>
<evidence type="ECO:0000313" key="1">
    <source>
        <dbReference type="EMBL" id="CAI9604028.1"/>
    </source>
</evidence>
<evidence type="ECO:0000313" key="2">
    <source>
        <dbReference type="Proteomes" id="UP001162483"/>
    </source>
</evidence>
<accession>A0ABN9G5U1</accession>
<sequence>MTVGCLSDSEGVSPGSAARMKDCSFTLVDQGTEFSEVQPLIQVCAELARSCTPESRDDFFPPFSADQVESLVWLLEEDPDCFHQHYAACPSHVLRECIDAVQSLIRQAMCKLSVVQPILQTRT</sequence>
<gene>
    <name evidence="1" type="ORF">SPARVUS_LOCUS13408422</name>
</gene>
<feature type="non-terminal residue" evidence="1">
    <location>
        <position position="123"/>
    </location>
</feature>
<organism evidence="1 2">
    <name type="scientific">Staurois parvus</name>
    <dbReference type="NCBI Taxonomy" id="386267"/>
    <lineage>
        <taxon>Eukaryota</taxon>
        <taxon>Metazoa</taxon>
        <taxon>Chordata</taxon>
        <taxon>Craniata</taxon>
        <taxon>Vertebrata</taxon>
        <taxon>Euteleostomi</taxon>
        <taxon>Amphibia</taxon>
        <taxon>Batrachia</taxon>
        <taxon>Anura</taxon>
        <taxon>Neobatrachia</taxon>
        <taxon>Ranoidea</taxon>
        <taxon>Ranidae</taxon>
        <taxon>Staurois</taxon>
    </lineage>
</organism>